<name>A0AAW4G6L0_GORRU</name>
<dbReference type="EMBL" id="JAFFGU010000007">
    <property type="protein sequence ID" value="MBM7279306.1"/>
    <property type="molecule type" value="Genomic_DNA"/>
</dbReference>
<protein>
    <submittedName>
        <fullName evidence="1">Uncharacterized protein</fullName>
    </submittedName>
</protein>
<gene>
    <name evidence="1" type="ORF">JTZ10_16270</name>
</gene>
<comment type="caution">
    <text evidence="1">The sequence shown here is derived from an EMBL/GenBank/DDBJ whole genome shotgun (WGS) entry which is preliminary data.</text>
</comment>
<proteinExistence type="predicted"/>
<dbReference type="AlphaFoldDB" id="A0AAW4G6L0"/>
<organism evidence="1 2">
    <name type="scientific">Gordonia rubripertincta</name>
    <name type="common">Rhodococcus corallinus</name>
    <dbReference type="NCBI Taxonomy" id="36822"/>
    <lineage>
        <taxon>Bacteria</taxon>
        <taxon>Bacillati</taxon>
        <taxon>Actinomycetota</taxon>
        <taxon>Actinomycetes</taxon>
        <taxon>Mycobacteriales</taxon>
        <taxon>Gordoniaceae</taxon>
        <taxon>Gordonia</taxon>
    </lineage>
</organism>
<evidence type="ECO:0000313" key="1">
    <source>
        <dbReference type="EMBL" id="MBM7279306.1"/>
    </source>
</evidence>
<sequence length="147" mass="16237">MGIESAPNGLVQLPESHYDTLVDLAERGRYVEEAKKARSPFKRGGFGMFNRPWLWRSVSRSKLPQRFKVVFYCWTHHGKDGHCTIKGDLGSVVLGQRLTASNAAKLVSLAVGEGLLGEGSNTRCLIAPWGVRYMTTDDVSSQCGLHD</sequence>
<reference evidence="1" key="1">
    <citation type="submission" date="2021-02" db="EMBL/GenBank/DDBJ databases">
        <title>Taxonomy, biology and ecology of Rhodococcus bacteria occurring in California pistachio and other woody hosts as revealed by genome sequence analyses.</title>
        <authorList>
            <person name="Riely B."/>
            <person name="Gai Y."/>
        </authorList>
    </citation>
    <scope>NUCLEOTIDE SEQUENCE</scope>
    <source>
        <strain evidence="1">BP-295</strain>
    </source>
</reference>
<dbReference type="Proteomes" id="UP001195196">
    <property type="component" value="Unassembled WGS sequence"/>
</dbReference>
<dbReference type="RefSeq" id="WP_204718417.1">
    <property type="nucleotide sequence ID" value="NZ_JAFFGU010000007.1"/>
</dbReference>
<evidence type="ECO:0000313" key="2">
    <source>
        <dbReference type="Proteomes" id="UP001195196"/>
    </source>
</evidence>
<accession>A0AAW4G6L0</accession>